<dbReference type="SUPFAM" id="SSF74942">
    <property type="entry name" value="YhbC-like, C-terminal domain"/>
    <property type="match status" value="1"/>
</dbReference>
<evidence type="ECO:0000256" key="1">
    <source>
        <dbReference type="ARBA" id="ARBA00022490"/>
    </source>
</evidence>
<dbReference type="AlphaFoldDB" id="A0A849P1R7"/>
<reference evidence="6 7" key="1">
    <citation type="submission" date="2020-05" db="EMBL/GenBank/DDBJ databases">
        <authorList>
            <person name="Niu N."/>
        </authorList>
    </citation>
    <scope>NUCLEOTIDE SEQUENCE [LARGE SCALE GENOMIC DNA]</scope>
    <source>
        <strain evidence="6 7">3340-03</strain>
    </source>
</reference>
<dbReference type="InterPro" id="IPR036847">
    <property type="entry name" value="RimP_C_sf"/>
</dbReference>
<keyword evidence="2 3" id="KW-0690">Ribosome biogenesis</keyword>
<dbReference type="SUPFAM" id="SSF75420">
    <property type="entry name" value="YhbC-like, N-terminal domain"/>
    <property type="match status" value="1"/>
</dbReference>
<evidence type="ECO:0000259" key="5">
    <source>
        <dbReference type="Pfam" id="PF17384"/>
    </source>
</evidence>
<dbReference type="InterPro" id="IPR028989">
    <property type="entry name" value="RimP_N"/>
</dbReference>
<dbReference type="GO" id="GO:0000028">
    <property type="term" value="P:ribosomal small subunit assembly"/>
    <property type="evidence" value="ECO:0007669"/>
    <property type="project" value="TreeGrafter"/>
</dbReference>
<keyword evidence="7" id="KW-1185">Reference proteome</keyword>
<dbReference type="InterPro" id="IPR028998">
    <property type="entry name" value="RimP_C"/>
</dbReference>
<evidence type="ECO:0000259" key="4">
    <source>
        <dbReference type="Pfam" id="PF02576"/>
    </source>
</evidence>
<dbReference type="PANTHER" id="PTHR33867">
    <property type="entry name" value="RIBOSOME MATURATION FACTOR RIMP"/>
    <property type="match status" value="1"/>
</dbReference>
<evidence type="ECO:0000256" key="3">
    <source>
        <dbReference type="HAMAP-Rule" id="MF_01077"/>
    </source>
</evidence>
<dbReference type="Gene3D" id="2.30.30.180">
    <property type="entry name" value="Ribosome maturation factor RimP, C-terminal domain"/>
    <property type="match status" value="1"/>
</dbReference>
<dbReference type="Gene3D" id="3.30.300.70">
    <property type="entry name" value="RimP-like superfamily, N-terminal"/>
    <property type="match status" value="1"/>
</dbReference>
<dbReference type="RefSeq" id="WP_171680348.1">
    <property type="nucleotide sequence ID" value="NZ_JABGBN010000003.1"/>
</dbReference>
<comment type="caution">
    <text evidence="6">The sequence shown here is derived from an EMBL/GenBank/DDBJ whole genome shotgun (WGS) entry which is preliminary data.</text>
</comment>
<gene>
    <name evidence="3 6" type="primary">rimP</name>
    <name evidence="6" type="ORF">HKX39_05610</name>
</gene>
<dbReference type="HAMAP" id="MF_01077">
    <property type="entry name" value="RimP"/>
    <property type="match status" value="1"/>
</dbReference>
<evidence type="ECO:0000256" key="2">
    <source>
        <dbReference type="ARBA" id="ARBA00022517"/>
    </source>
</evidence>
<comment type="function">
    <text evidence="3">Required for maturation of 30S ribosomal subunits.</text>
</comment>
<protein>
    <recommendedName>
        <fullName evidence="3">Ribosome maturation factor RimP</fullName>
    </recommendedName>
</protein>
<comment type="subcellular location">
    <subcellularLocation>
        <location evidence="3">Cytoplasm</location>
    </subcellularLocation>
</comment>
<accession>A0A849P1R7</accession>
<dbReference type="NCBIfam" id="NF000929">
    <property type="entry name" value="PRK00092.2-1"/>
    <property type="match status" value="1"/>
</dbReference>
<feature type="domain" description="Ribosome maturation factor RimP N-terminal" evidence="4">
    <location>
        <begin position="9"/>
        <end position="74"/>
    </location>
</feature>
<sequence length="156" mass="17716">MADLYTLTEQTIAGLDVELVDVERAALGLLRITIDKPGGINIEDCEQVSRLLSRVFEVENIDYKRLEVGSPGVDRPLRTLADFKRFAGERVEVKLHTPIDNRKVFNGVLSIKDEQSNTFCLTFEVKKNETQVVEFVYEDVDKAKLDPVLDFKGKKK</sequence>
<feature type="domain" description="Ribosome maturation factor RimP C-terminal" evidence="5">
    <location>
        <begin position="77"/>
        <end position="146"/>
    </location>
</feature>
<evidence type="ECO:0000313" key="7">
    <source>
        <dbReference type="Proteomes" id="UP000537862"/>
    </source>
</evidence>
<proteinExistence type="inferred from homology"/>
<comment type="similarity">
    <text evidence="3">Belongs to the RimP family.</text>
</comment>
<dbReference type="InterPro" id="IPR035956">
    <property type="entry name" value="RimP_N_sf"/>
</dbReference>
<keyword evidence="1 3" id="KW-0963">Cytoplasm</keyword>
<dbReference type="Pfam" id="PF17384">
    <property type="entry name" value="DUF150_C"/>
    <property type="match status" value="1"/>
</dbReference>
<dbReference type="Pfam" id="PF02576">
    <property type="entry name" value="RimP_N"/>
    <property type="match status" value="1"/>
</dbReference>
<dbReference type="PANTHER" id="PTHR33867:SF1">
    <property type="entry name" value="RIBOSOME MATURATION FACTOR RIMP"/>
    <property type="match status" value="1"/>
</dbReference>
<dbReference type="GO" id="GO:0006412">
    <property type="term" value="P:translation"/>
    <property type="evidence" value="ECO:0007669"/>
    <property type="project" value="TreeGrafter"/>
</dbReference>
<name>A0A849P1R7_9BURK</name>
<evidence type="ECO:0000313" key="6">
    <source>
        <dbReference type="EMBL" id="NOL51649.1"/>
    </source>
</evidence>
<dbReference type="Proteomes" id="UP000537862">
    <property type="component" value="Unassembled WGS sequence"/>
</dbReference>
<organism evidence="6 7">
    <name type="scientific">Pelistega suis</name>
    <dbReference type="NCBI Taxonomy" id="1631957"/>
    <lineage>
        <taxon>Bacteria</taxon>
        <taxon>Pseudomonadati</taxon>
        <taxon>Pseudomonadota</taxon>
        <taxon>Betaproteobacteria</taxon>
        <taxon>Burkholderiales</taxon>
        <taxon>Alcaligenaceae</taxon>
        <taxon>Pelistega</taxon>
    </lineage>
</organism>
<dbReference type="InterPro" id="IPR003728">
    <property type="entry name" value="Ribosome_maturation_RimP"/>
</dbReference>
<dbReference type="GO" id="GO:0005829">
    <property type="term" value="C:cytosol"/>
    <property type="evidence" value="ECO:0007669"/>
    <property type="project" value="TreeGrafter"/>
</dbReference>
<dbReference type="EMBL" id="JABGBN010000003">
    <property type="protein sequence ID" value="NOL51649.1"/>
    <property type="molecule type" value="Genomic_DNA"/>
</dbReference>
<dbReference type="CDD" id="cd01734">
    <property type="entry name" value="YlxS_C"/>
    <property type="match status" value="1"/>
</dbReference>